<keyword evidence="3" id="KW-1185">Reference proteome</keyword>
<gene>
    <name evidence="2" type="ORF">KEF85_07555</name>
</gene>
<dbReference type="EMBL" id="CP073754">
    <property type="protein sequence ID" value="QWF72292.1"/>
    <property type="molecule type" value="Genomic_DNA"/>
</dbReference>
<evidence type="ECO:0000256" key="1">
    <source>
        <dbReference type="SAM" id="Phobius"/>
    </source>
</evidence>
<feature type="transmembrane region" description="Helical" evidence="1">
    <location>
        <begin position="7"/>
        <end position="25"/>
    </location>
</feature>
<proteinExistence type="predicted"/>
<dbReference type="SUPFAM" id="SSF82866">
    <property type="entry name" value="Multidrug efflux transporter AcrB transmembrane domain"/>
    <property type="match status" value="1"/>
</dbReference>
<accession>A0A975MQS9</accession>
<sequence length="84" mass="9260">MTIGILCIYEVLVLLFGYFSQPVALPLSLGGAFLALLLTGSSFAMPSVISLLMLMGGEQKLYSVGRIYDYRAPGTRFDYCPQYH</sequence>
<dbReference type="RefSeq" id="WP_215584632.1">
    <property type="nucleotide sequence ID" value="NZ_CP073754.1"/>
</dbReference>
<organism evidence="2 3">
    <name type="scientific">Methylomonas paludis</name>
    <dbReference type="NCBI Taxonomy" id="1173101"/>
    <lineage>
        <taxon>Bacteria</taxon>
        <taxon>Pseudomonadati</taxon>
        <taxon>Pseudomonadota</taxon>
        <taxon>Gammaproteobacteria</taxon>
        <taxon>Methylococcales</taxon>
        <taxon>Methylococcaceae</taxon>
        <taxon>Methylomonas</taxon>
    </lineage>
</organism>
<feature type="transmembrane region" description="Helical" evidence="1">
    <location>
        <begin position="31"/>
        <end position="54"/>
    </location>
</feature>
<dbReference type="KEGG" id="mpad:KEF85_07555"/>
<name>A0A975MQS9_9GAMM</name>
<protein>
    <submittedName>
        <fullName evidence="2">Efflux RND transporter permease subunit</fullName>
    </submittedName>
</protein>
<dbReference type="AlphaFoldDB" id="A0A975MQS9"/>
<dbReference type="Proteomes" id="UP000676649">
    <property type="component" value="Chromosome"/>
</dbReference>
<keyword evidence="1" id="KW-0472">Membrane</keyword>
<evidence type="ECO:0000313" key="2">
    <source>
        <dbReference type="EMBL" id="QWF72292.1"/>
    </source>
</evidence>
<keyword evidence="1" id="KW-1133">Transmembrane helix</keyword>
<keyword evidence="1" id="KW-0812">Transmembrane</keyword>
<evidence type="ECO:0000313" key="3">
    <source>
        <dbReference type="Proteomes" id="UP000676649"/>
    </source>
</evidence>
<reference evidence="2" key="1">
    <citation type="submission" date="2021-04" db="EMBL/GenBank/DDBJ databases">
        <title>Draft genome sequence data of methanotrophic Methylovulum sp. strain S1L and Methylomonas sp. strain S2AM isolated from boreal lake water columns.</title>
        <authorList>
            <person name="Rissanen A.J."/>
            <person name="Mangayil R."/>
            <person name="Svenning M.M."/>
            <person name="Khanongnuch R."/>
        </authorList>
    </citation>
    <scope>NUCLEOTIDE SEQUENCE</scope>
    <source>
        <strain evidence="2">S2AM</strain>
    </source>
</reference>